<evidence type="ECO:0000313" key="4">
    <source>
        <dbReference type="Proteomes" id="UP000000560"/>
    </source>
</evidence>
<organism evidence="3 4">
    <name type="scientific">Emericella nidulans (strain FGSC A4 / ATCC 38163 / CBS 112.46 / NRRL 194 / M139)</name>
    <name type="common">Aspergillus nidulans</name>
    <dbReference type="NCBI Taxonomy" id="227321"/>
    <lineage>
        <taxon>Eukaryota</taxon>
        <taxon>Fungi</taxon>
        <taxon>Dikarya</taxon>
        <taxon>Ascomycota</taxon>
        <taxon>Pezizomycotina</taxon>
        <taxon>Eurotiomycetes</taxon>
        <taxon>Eurotiomycetidae</taxon>
        <taxon>Eurotiales</taxon>
        <taxon>Aspergillaceae</taxon>
        <taxon>Aspergillus</taxon>
        <taxon>Aspergillus subgen. Nidulantes</taxon>
    </lineage>
</organism>
<keyword evidence="1" id="KW-0175">Coiled coil</keyword>
<dbReference type="VEuPathDB" id="FungiDB:AN1587"/>
<accession>Q5BCZ3</accession>
<protein>
    <submittedName>
        <fullName evidence="3">Uncharacterized protein</fullName>
    </submittedName>
</protein>
<dbReference type="GeneID" id="2875219"/>
<feature type="compositionally biased region" description="Polar residues" evidence="2">
    <location>
        <begin position="86"/>
        <end position="100"/>
    </location>
</feature>
<evidence type="ECO:0000256" key="2">
    <source>
        <dbReference type="SAM" id="MobiDB-lite"/>
    </source>
</evidence>
<feature type="region of interest" description="Disordered" evidence="2">
    <location>
        <begin position="30"/>
        <end position="110"/>
    </location>
</feature>
<dbReference type="InParanoid" id="Q5BCZ3"/>
<reference evidence="4" key="2">
    <citation type="journal article" date="2009" name="Fungal Genet. Biol.">
        <title>The 2008 update of the Aspergillus nidulans genome annotation: a community effort.</title>
        <authorList>
            <person name="Wortman J.R."/>
            <person name="Gilsenan J.M."/>
            <person name="Joardar V."/>
            <person name="Deegan J."/>
            <person name="Clutterbuck J."/>
            <person name="Andersen M.R."/>
            <person name="Archer D."/>
            <person name="Bencina M."/>
            <person name="Braus G."/>
            <person name="Coutinho P."/>
            <person name="von Dohren H."/>
            <person name="Doonan J."/>
            <person name="Driessen A.J."/>
            <person name="Durek P."/>
            <person name="Espeso E."/>
            <person name="Fekete E."/>
            <person name="Flipphi M."/>
            <person name="Estrada C.G."/>
            <person name="Geysens S."/>
            <person name="Goldman G."/>
            <person name="de Groot P.W."/>
            <person name="Hansen K."/>
            <person name="Harris S.D."/>
            <person name="Heinekamp T."/>
            <person name="Helmstaedt K."/>
            <person name="Henrissat B."/>
            <person name="Hofmann G."/>
            <person name="Homan T."/>
            <person name="Horio T."/>
            <person name="Horiuchi H."/>
            <person name="James S."/>
            <person name="Jones M."/>
            <person name="Karaffa L."/>
            <person name="Karanyi Z."/>
            <person name="Kato M."/>
            <person name="Keller N."/>
            <person name="Kelly D.E."/>
            <person name="Kiel J.A."/>
            <person name="Kim J.M."/>
            <person name="van der Klei I.J."/>
            <person name="Klis F.M."/>
            <person name="Kovalchuk A."/>
            <person name="Krasevec N."/>
            <person name="Kubicek C.P."/>
            <person name="Liu B."/>
            <person name="Maccabe A."/>
            <person name="Meyer V."/>
            <person name="Mirabito P."/>
            <person name="Miskei M."/>
            <person name="Mos M."/>
            <person name="Mullins J."/>
            <person name="Nelson D.R."/>
            <person name="Nielsen J."/>
            <person name="Oakley B.R."/>
            <person name="Osmani S.A."/>
            <person name="Pakula T."/>
            <person name="Paszewski A."/>
            <person name="Paulsen I."/>
            <person name="Pilsyk S."/>
            <person name="Pocsi I."/>
            <person name="Punt P.J."/>
            <person name="Ram A.F."/>
            <person name="Ren Q."/>
            <person name="Robellet X."/>
            <person name="Robson G."/>
            <person name="Seiboth B."/>
            <person name="van Solingen P."/>
            <person name="Specht T."/>
            <person name="Sun J."/>
            <person name="Taheri-Talesh N."/>
            <person name="Takeshita N."/>
            <person name="Ussery D."/>
            <person name="vanKuyk P.A."/>
            <person name="Visser H."/>
            <person name="van de Vondervoort P.J."/>
            <person name="de Vries R.P."/>
            <person name="Walton J."/>
            <person name="Xiang X."/>
            <person name="Xiong Y."/>
            <person name="Zeng A.P."/>
            <person name="Brandt B.W."/>
            <person name="Cornell M.J."/>
            <person name="van den Hondel C.A."/>
            <person name="Visser J."/>
            <person name="Oliver S.G."/>
            <person name="Turner G."/>
        </authorList>
    </citation>
    <scope>GENOME REANNOTATION</scope>
    <source>
        <strain evidence="4">FGSC A4 / ATCC 38163 / CBS 112.46 / NRRL 194 / M139</strain>
    </source>
</reference>
<feature type="coiled-coil region" evidence="1">
    <location>
        <begin position="131"/>
        <end position="158"/>
    </location>
</feature>
<dbReference type="eggNOG" id="ENOG502RNHX">
    <property type="taxonomic scope" value="Eukaryota"/>
</dbReference>
<proteinExistence type="predicted"/>
<evidence type="ECO:0000313" key="3">
    <source>
        <dbReference type="EMBL" id="CBF85168.1"/>
    </source>
</evidence>
<dbReference type="HOGENOM" id="CLU_533189_0_0_1"/>
<name>Q5BCZ3_EMENI</name>
<keyword evidence="4" id="KW-1185">Reference proteome</keyword>
<evidence type="ECO:0000256" key="1">
    <source>
        <dbReference type="SAM" id="Coils"/>
    </source>
</evidence>
<gene>
    <name evidence="3" type="ORF">ANIA_01587</name>
</gene>
<accession>C8VN80</accession>
<reference evidence="4" key="1">
    <citation type="journal article" date="2005" name="Nature">
        <title>Sequencing of Aspergillus nidulans and comparative analysis with A. fumigatus and A. oryzae.</title>
        <authorList>
            <person name="Galagan J.E."/>
            <person name="Calvo S.E."/>
            <person name="Cuomo C."/>
            <person name="Ma L.J."/>
            <person name="Wortman J.R."/>
            <person name="Batzoglou S."/>
            <person name="Lee S.I."/>
            <person name="Basturkmen M."/>
            <person name="Spevak C.C."/>
            <person name="Clutterbuck J."/>
            <person name="Kapitonov V."/>
            <person name="Jurka J."/>
            <person name="Scazzocchio C."/>
            <person name="Farman M."/>
            <person name="Butler J."/>
            <person name="Purcell S."/>
            <person name="Harris S."/>
            <person name="Braus G.H."/>
            <person name="Draht O."/>
            <person name="Busch S."/>
            <person name="D'Enfert C."/>
            <person name="Bouchier C."/>
            <person name="Goldman G.H."/>
            <person name="Bell-Pedersen D."/>
            <person name="Griffiths-Jones S."/>
            <person name="Doonan J.H."/>
            <person name="Yu J."/>
            <person name="Vienken K."/>
            <person name="Pain A."/>
            <person name="Freitag M."/>
            <person name="Selker E.U."/>
            <person name="Archer D.B."/>
            <person name="Penalva M.A."/>
            <person name="Oakley B.R."/>
            <person name="Momany M."/>
            <person name="Tanaka T."/>
            <person name="Kumagai T."/>
            <person name="Asai K."/>
            <person name="Machida M."/>
            <person name="Nierman W.C."/>
            <person name="Denning D.W."/>
            <person name="Caddick M."/>
            <person name="Hynes M."/>
            <person name="Paoletti M."/>
            <person name="Fischer R."/>
            <person name="Miller B."/>
            <person name="Dyer P."/>
            <person name="Sachs M.S."/>
            <person name="Osmani S.A."/>
            <person name="Birren B.W."/>
        </authorList>
    </citation>
    <scope>NUCLEOTIDE SEQUENCE [LARGE SCALE GENOMIC DNA]</scope>
    <source>
        <strain evidence="4">FGSC A4 / ATCC 38163 / CBS 112.46 / NRRL 194 / M139</strain>
    </source>
</reference>
<dbReference type="EMBL" id="BN001307">
    <property type="protein sequence ID" value="CBF85168.1"/>
    <property type="molecule type" value="Genomic_DNA"/>
</dbReference>
<dbReference type="AlphaFoldDB" id="Q5BCZ3"/>
<dbReference type="OrthoDB" id="4491582at2759"/>
<dbReference type="OMA" id="GERDIPQ"/>
<dbReference type="Proteomes" id="UP000000560">
    <property type="component" value="Chromosome VII"/>
</dbReference>
<dbReference type="RefSeq" id="XP_659191.1">
    <property type="nucleotide sequence ID" value="XM_654099.2"/>
</dbReference>
<dbReference type="KEGG" id="ani:ANIA_01587"/>
<sequence>MAQPMSGDVPELAPLEVVVPTRRRRMIGWAMLQPGEKVEPSQRFDSNITQEHILPPDQKRRRPAVQESEPQHKGHSNAKTKGNMPSKRSSQGSRAPQQSRILLGETKPGADDSIELKREITRLKIENDLRALAESREIQRLQAEVKRLGRLKTELNRAIDRLLSDPTRSAAATPESATSNDAILREKERLIERQICSINDLESSLSEAYEHEFLRSRIRNTDLPTSTASIEDAMILIKRGVIRTADLLSSCLHPPDLLHLVLQMNAATDLRNLFNSTVKDSSILEKTPDLALRAMLFRIVRDQILNSEIWTAFHTEGFMLRAYQRTIQQTAGSEFASTFHKASLLYMLDHDPDFEACFLGAQVKELQIYTMRLLDPFFDSAKLTPNEKDLLREMDHLFFETFFFRARCFAPDGIRYEVIHFEPGESFDSVTMEAQDAPQEQLQGQERDKKPLIRLCVHGTVVAHRIYETETEGLRKLKLLSQPFLQPSKSRAHSGRAVGEVVSDKAIVVLR</sequence>